<evidence type="ECO:0000256" key="2">
    <source>
        <dbReference type="SAM" id="Phobius"/>
    </source>
</evidence>
<name>A0AAV3YN03_9GAST</name>
<feature type="region of interest" description="Disordered" evidence="1">
    <location>
        <begin position="1"/>
        <end position="21"/>
    </location>
</feature>
<protein>
    <submittedName>
        <fullName evidence="3">Uncharacterized protein</fullName>
    </submittedName>
</protein>
<dbReference type="EMBL" id="BLXT01001211">
    <property type="protein sequence ID" value="GFN83662.1"/>
    <property type="molecule type" value="Genomic_DNA"/>
</dbReference>
<accession>A0AAV3YN03</accession>
<organism evidence="3 4">
    <name type="scientific">Plakobranchus ocellatus</name>
    <dbReference type="NCBI Taxonomy" id="259542"/>
    <lineage>
        <taxon>Eukaryota</taxon>
        <taxon>Metazoa</taxon>
        <taxon>Spiralia</taxon>
        <taxon>Lophotrochozoa</taxon>
        <taxon>Mollusca</taxon>
        <taxon>Gastropoda</taxon>
        <taxon>Heterobranchia</taxon>
        <taxon>Euthyneura</taxon>
        <taxon>Panpulmonata</taxon>
        <taxon>Sacoglossa</taxon>
        <taxon>Placobranchoidea</taxon>
        <taxon>Plakobranchidae</taxon>
        <taxon>Plakobranchus</taxon>
    </lineage>
</organism>
<evidence type="ECO:0000256" key="1">
    <source>
        <dbReference type="SAM" id="MobiDB-lite"/>
    </source>
</evidence>
<keyword evidence="2" id="KW-0472">Membrane</keyword>
<evidence type="ECO:0000313" key="4">
    <source>
        <dbReference type="Proteomes" id="UP000735302"/>
    </source>
</evidence>
<keyword evidence="4" id="KW-1185">Reference proteome</keyword>
<reference evidence="3 4" key="1">
    <citation type="journal article" date="2021" name="Elife">
        <title>Chloroplast acquisition without the gene transfer in kleptoplastic sea slugs, Plakobranchus ocellatus.</title>
        <authorList>
            <person name="Maeda T."/>
            <person name="Takahashi S."/>
            <person name="Yoshida T."/>
            <person name="Shimamura S."/>
            <person name="Takaki Y."/>
            <person name="Nagai Y."/>
            <person name="Toyoda A."/>
            <person name="Suzuki Y."/>
            <person name="Arimoto A."/>
            <person name="Ishii H."/>
            <person name="Satoh N."/>
            <person name="Nishiyama T."/>
            <person name="Hasebe M."/>
            <person name="Maruyama T."/>
            <person name="Minagawa J."/>
            <person name="Obokata J."/>
            <person name="Shigenobu S."/>
        </authorList>
    </citation>
    <scope>NUCLEOTIDE SEQUENCE [LARGE SCALE GENOMIC DNA]</scope>
</reference>
<gene>
    <name evidence="3" type="ORF">PoB_001016800</name>
</gene>
<dbReference type="Proteomes" id="UP000735302">
    <property type="component" value="Unassembled WGS sequence"/>
</dbReference>
<keyword evidence="2" id="KW-1133">Transmembrane helix</keyword>
<feature type="transmembrane region" description="Helical" evidence="2">
    <location>
        <begin position="144"/>
        <end position="164"/>
    </location>
</feature>
<evidence type="ECO:0000313" key="3">
    <source>
        <dbReference type="EMBL" id="GFN83662.1"/>
    </source>
</evidence>
<comment type="caution">
    <text evidence="3">The sequence shown here is derived from an EMBL/GenBank/DDBJ whole genome shotgun (WGS) entry which is preliminary data.</text>
</comment>
<sequence length="178" mass="19759">MEKGKEDEEEEKEAKEVDTEKKEQNKSLIPLLLFPHLSLSLSLSDSFLPSPYPLFKILPPLFIHGFPSPTHGVGGTVDSESALRSAGAFQSRVRAPLPVPWPEITLLWTRYMEKLNLLLHAASVAQWLASPPHSMVRPEICRDLSVAGSSLATGAFLCFFPFLLSSHPSFKNDSYLNV</sequence>
<proteinExistence type="predicted"/>
<dbReference type="AlphaFoldDB" id="A0AAV3YN03"/>
<keyword evidence="2" id="KW-0812">Transmembrane</keyword>